<dbReference type="AlphaFoldDB" id="A0AAD4PC24"/>
<feature type="compositionally biased region" description="Polar residues" evidence="6">
    <location>
        <begin position="175"/>
        <end position="187"/>
    </location>
</feature>
<protein>
    <recommendedName>
        <fullName evidence="1">E2 ubiquitin-conjugating enzyme</fullName>
        <ecNumber evidence="1">2.3.2.23</ecNumber>
    </recommendedName>
</protein>
<dbReference type="FunFam" id="3.10.110.10:FF:000028">
    <property type="entry name" value="Probable ubiquitin-conjugating enzyme E2 23"/>
    <property type="match status" value="1"/>
</dbReference>
<organism evidence="8 9">
    <name type="scientific">Perilla frutescens var. hirtella</name>
    <name type="common">Perilla citriodora</name>
    <name type="synonym">Perilla setoyensis</name>
    <dbReference type="NCBI Taxonomy" id="608512"/>
    <lineage>
        <taxon>Eukaryota</taxon>
        <taxon>Viridiplantae</taxon>
        <taxon>Streptophyta</taxon>
        <taxon>Embryophyta</taxon>
        <taxon>Tracheophyta</taxon>
        <taxon>Spermatophyta</taxon>
        <taxon>Magnoliopsida</taxon>
        <taxon>eudicotyledons</taxon>
        <taxon>Gunneridae</taxon>
        <taxon>Pentapetalae</taxon>
        <taxon>asterids</taxon>
        <taxon>lamiids</taxon>
        <taxon>Lamiales</taxon>
        <taxon>Lamiaceae</taxon>
        <taxon>Nepetoideae</taxon>
        <taxon>Elsholtzieae</taxon>
        <taxon>Perilla</taxon>
    </lineage>
</organism>
<evidence type="ECO:0000256" key="5">
    <source>
        <dbReference type="ARBA" id="ARBA00022840"/>
    </source>
</evidence>
<accession>A0AAD4PC24</accession>
<evidence type="ECO:0000256" key="2">
    <source>
        <dbReference type="ARBA" id="ARBA00022679"/>
    </source>
</evidence>
<dbReference type="CDD" id="cd23837">
    <property type="entry name" value="UBCc_UBE2O"/>
    <property type="match status" value="1"/>
</dbReference>
<dbReference type="Gene3D" id="3.10.110.10">
    <property type="entry name" value="Ubiquitin Conjugating Enzyme"/>
    <property type="match status" value="1"/>
</dbReference>
<dbReference type="GO" id="GO:0005524">
    <property type="term" value="F:ATP binding"/>
    <property type="evidence" value="ECO:0007669"/>
    <property type="project" value="UniProtKB-KW"/>
</dbReference>
<keyword evidence="4" id="KW-0833">Ubl conjugation pathway</keyword>
<dbReference type="Pfam" id="PF00179">
    <property type="entry name" value="UQ_con"/>
    <property type="match status" value="1"/>
</dbReference>
<evidence type="ECO:0000256" key="6">
    <source>
        <dbReference type="SAM" id="MobiDB-lite"/>
    </source>
</evidence>
<evidence type="ECO:0000256" key="3">
    <source>
        <dbReference type="ARBA" id="ARBA00022741"/>
    </source>
</evidence>
<dbReference type="InterPro" id="IPR000608">
    <property type="entry name" value="UBC"/>
</dbReference>
<gene>
    <name evidence="8" type="ORF">C2S53_000919</name>
</gene>
<dbReference type="PROSITE" id="PS50127">
    <property type="entry name" value="UBC_2"/>
    <property type="match status" value="1"/>
</dbReference>
<dbReference type="Proteomes" id="UP001190926">
    <property type="component" value="Unassembled WGS sequence"/>
</dbReference>
<dbReference type="SUPFAM" id="SSF54495">
    <property type="entry name" value="UBC-like"/>
    <property type="match status" value="1"/>
</dbReference>
<sequence>MESPAPVSRYVARNSKKRVFSSTVFKDVEVLEMPPPPINRASKPNSSKQKEVICHEIIDVDIEEDHGDVLLIDGSSKGKKALSNSSVMGLGNLASDGSGRDIQKSKHVDDFNPFLLYGEDEWINTYYDDIEYDDYSVLDSHFDHMNFPPGVEAPFPWLSSTSQTDAKAEDMATSSFSKVGNQAASQNPKKKLSSKWSEIGSSLKRTTTSSSSTSFLSAGTSGGFLPSGNVSSSRKSKRSRVNSSLLNEFSSGAILASTVNNHSSYPNLSMSSSAPGVGMHIPTWPNLPLNMLEPPIGSSAFMSGSRFSPLVQDSADNRSGVTSARVEQKNADEILQDLVLFKNFDTVEDYSDHHFAKLASSGKKVAHKNWAKRIQEEWKILKEDIPDTIFVRVYESRMDLLRAVIVGAEGTPYHDGLFFFDVFFPSNYPSVPPHVHYHSGGLRINPNLYNCGKVCLSLLNTWSGHGKEKWIPGHSTMLQVLVSIQGLILNAKPYFNEPGYSDWGGTKHGEEKSLEYNERTFMYSLQTMVYSIRRPPKHFEAYVAGHFCKRAREILVSCKAYLDGAQVGCLVKGGVQDVDEGDKSCSKDFRNSLAGYITTLINAFSQIGAKDCQEFLALSQKANGTSTRRGWSGSFYM</sequence>
<dbReference type="EC" id="2.3.2.23" evidence="1"/>
<keyword evidence="5" id="KW-0067">ATP-binding</keyword>
<dbReference type="EMBL" id="SDAM02000043">
    <property type="protein sequence ID" value="KAH6834834.1"/>
    <property type="molecule type" value="Genomic_DNA"/>
</dbReference>
<proteinExistence type="predicted"/>
<dbReference type="GO" id="GO:0061631">
    <property type="term" value="F:ubiquitin conjugating enzyme activity"/>
    <property type="evidence" value="ECO:0007669"/>
    <property type="project" value="UniProtKB-EC"/>
</dbReference>
<evidence type="ECO:0000259" key="7">
    <source>
        <dbReference type="PROSITE" id="PS50127"/>
    </source>
</evidence>
<evidence type="ECO:0000256" key="4">
    <source>
        <dbReference type="ARBA" id="ARBA00022786"/>
    </source>
</evidence>
<keyword evidence="2" id="KW-0808">Transferase</keyword>
<dbReference type="SMART" id="SM00212">
    <property type="entry name" value="UBCc"/>
    <property type="match status" value="1"/>
</dbReference>
<keyword evidence="3" id="KW-0547">Nucleotide-binding</keyword>
<evidence type="ECO:0000313" key="9">
    <source>
        <dbReference type="Proteomes" id="UP001190926"/>
    </source>
</evidence>
<evidence type="ECO:0000256" key="1">
    <source>
        <dbReference type="ARBA" id="ARBA00012486"/>
    </source>
</evidence>
<dbReference type="PANTHER" id="PTHR46116:SF41">
    <property type="entry name" value="UBIQUITIN-CONJUGATING ENZYME E2 25-RELATED"/>
    <property type="match status" value="1"/>
</dbReference>
<keyword evidence="9" id="KW-1185">Reference proteome</keyword>
<feature type="domain" description="UBC core" evidence="7">
    <location>
        <begin position="369"/>
        <end position="529"/>
    </location>
</feature>
<reference evidence="8 9" key="1">
    <citation type="journal article" date="2021" name="Nat. Commun.">
        <title>Incipient diploidization of the medicinal plant Perilla within 10,000 years.</title>
        <authorList>
            <person name="Zhang Y."/>
            <person name="Shen Q."/>
            <person name="Leng L."/>
            <person name="Zhang D."/>
            <person name="Chen S."/>
            <person name="Shi Y."/>
            <person name="Ning Z."/>
            <person name="Chen S."/>
        </authorList>
    </citation>
    <scope>NUCLEOTIDE SEQUENCE [LARGE SCALE GENOMIC DNA]</scope>
    <source>
        <strain evidence="9">cv. PC099</strain>
    </source>
</reference>
<name>A0AAD4PC24_PERFH</name>
<comment type="caution">
    <text evidence="8">The sequence shown here is derived from an EMBL/GenBank/DDBJ whole genome shotgun (WGS) entry which is preliminary data.</text>
</comment>
<evidence type="ECO:0000313" key="8">
    <source>
        <dbReference type="EMBL" id="KAH6834834.1"/>
    </source>
</evidence>
<feature type="region of interest" description="Disordered" evidence="6">
    <location>
        <begin position="175"/>
        <end position="197"/>
    </location>
</feature>
<dbReference type="PANTHER" id="PTHR46116">
    <property type="entry name" value="(E3-INDEPENDENT) E2 UBIQUITIN-CONJUGATING ENZYME"/>
    <property type="match status" value="1"/>
</dbReference>
<dbReference type="InterPro" id="IPR016135">
    <property type="entry name" value="UBQ-conjugating_enzyme/RWD"/>
</dbReference>